<protein>
    <submittedName>
        <fullName evidence="2">Putative RING finger protein nhl-1-like</fullName>
    </submittedName>
</protein>
<comment type="caution">
    <text evidence="2">The sequence shown here is derived from an EMBL/GenBank/DDBJ whole genome shotgun (WGS) entry which is preliminary data.</text>
</comment>
<evidence type="ECO:0000313" key="2">
    <source>
        <dbReference type="EMBL" id="PIK43468.1"/>
    </source>
</evidence>
<reference evidence="2 3" key="1">
    <citation type="journal article" date="2017" name="PLoS Biol.">
        <title>The sea cucumber genome provides insights into morphological evolution and visceral regeneration.</title>
        <authorList>
            <person name="Zhang X."/>
            <person name="Sun L."/>
            <person name="Yuan J."/>
            <person name="Sun Y."/>
            <person name="Gao Y."/>
            <person name="Zhang L."/>
            <person name="Li S."/>
            <person name="Dai H."/>
            <person name="Hamel J.F."/>
            <person name="Liu C."/>
            <person name="Yu Y."/>
            <person name="Liu S."/>
            <person name="Lin W."/>
            <person name="Guo K."/>
            <person name="Jin S."/>
            <person name="Xu P."/>
            <person name="Storey K.B."/>
            <person name="Huan P."/>
            <person name="Zhang T."/>
            <person name="Zhou Y."/>
            <person name="Zhang J."/>
            <person name="Lin C."/>
            <person name="Li X."/>
            <person name="Xing L."/>
            <person name="Huo D."/>
            <person name="Sun M."/>
            <person name="Wang L."/>
            <person name="Mercier A."/>
            <person name="Li F."/>
            <person name="Yang H."/>
            <person name="Xiang J."/>
        </authorList>
    </citation>
    <scope>NUCLEOTIDE SEQUENCE [LARGE SCALE GENOMIC DNA]</scope>
    <source>
        <strain evidence="2">Shaxun</strain>
        <tissue evidence="2">Muscle</tissue>
    </source>
</reference>
<name>A0A2G8K630_STIJA</name>
<dbReference type="InterPro" id="IPR050952">
    <property type="entry name" value="TRIM-NHL_E3_ligases"/>
</dbReference>
<dbReference type="GO" id="GO:0000209">
    <property type="term" value="P:protein polyubiquitination"/>
    <property type="evidence" value="ECO:0007669"/>
    <property type="project" value="TreeGrafter"/>
</dbReference>
<gene>
    <name evidence="2" type="ORF">BSL78_19685</name>
</gene>
<dbReference type="EMBL" id="MRZV01000849">
    <property type="protein sequence ID" value="PIK43468.1"/>
    <property type="molecule type" value="Genomic_DNA"/>
</dbReference>
<feature type="compositionally biased region" description="Basic and acidic residues" evidence="1">
    <location>
        <begin position="26"/>
        <end position="38"/>
    </location>
</feature>
<dbReference type="GO" id="GO:0061630">
    <property type="term" value="F:ubiquitin protein ligase activity"/>
    <property type="evidence" value="ECO:0007669"/>
    <property type="project" value="TreeGrafter"/>
</dbReference>
<accession>A0A2G8K630</accession>
<dbReference type="GO" id="GO:0043161">
    <property type="term" value="P:proteasome-mediated ubiquitin-dependent protein catabolic process"/>
    <property type="evidence" value="ECO:0007669"/>
    <property type="project" value="TreeGrafter"/>
</dbReference>
<dbReference type="GO" id="GO:0008270">
    <property type="term" value="F:zinc ion binding"/>
    <property type="evidence" value="ECO:0007669"/>
    <property type="project" value="UniProtKB-KW"/>
</dbReference>
<dbReference type="STRING" id="307972.A0A2G8K630"/>
<keyword evidence="3" id="KW-1185">Reference proteome</keyword>
<dbReference type="AlphaFoldDB" id="A0A2G8K630"/>
<dbReference type="Gene3D" id="2.120.10.30">
    <property type="entry name" value="TolB, C-terminal domain"/>
    <property type="match status" value="1"/>
</dbReference>
<evidence type="ECO:0000313" key="3">
    <source>
        <dbReference type="Proteomes" id="UP000230750"/>
    </source>
</evidence>
<dbReference type="PANTHER" id="PTHR24104:SF25">
    <property type="entry name" value="PROTEIN LIN-41"/>
    <property type="match status" value="1"/>
</dbReference>
<sequence>MDPRTIETVHYSAGTTAVKKSQGTSQRKDTGQESHVNQKSENMNDSTRILAKAPAIPELTGINQPHDVLTLKNEIFVLMDGWIRAYDMHGKEVRRFHRKGFKPFAAVFLGTTLYVTERNTRCIMMFDHHLNYIKSFGEAHLMDPAGITACEETKYIYVLSGREIGDAVVSLFESDGKYIGQFGHKELIYPWYIKKSPLGEFVISDVRRQAIYIYSSDFGSPPFMIKTDLPGGRIMHCRGIDVDENGNIYAALKSPGCIGNDQNECIVRYNKDVVDPIMVEDSLVGGYFNRSKSLNCDRGLHYYRCAEGAYLMIVNANKTCVTIKTCLNST</sequence>
<organism evidence="2 3">
    <name type="scientific">Stichopus japonicus</name>
    <name type="common">Sea cucumber</name>
    <dbReference type="NCBI Taxonomy" id="307972"/>
    <lineage>
        <taxon>Eukaryota</taxon>
        <taxon>Metazoa</taxon>
        <taxon>Echinodermata</taxon>
        <taxon>Eleutherozoa</taxon>
        <taxon>Echinozoa</taxon>
        <taxon>Holothuroidea</taxon>
        <taxon>Aspidochirotacea</taxon>
        <taxon>Aspidochirotida</taxon>
        <taxon>Stichopodidae</taxon>
        <taxon>Apostichopus</taxon>
    </lineage>
</organism>
<evidence type="ECO:0000256" key="1">
    <source>
        <dbReference type="SAM" id="MobiDB-lite"/>
    </source>
</evidence>
<feature type="region of interest" description="Disordered" evidence="1">
    <location>
        <begin position="17"/>
        <end position="45"/>
    </location>
</feature>
<proteinExistence type="predicted"/>
<dbReference type="InterPro" id="IPR011042">
    <property type="entry name" value="6-blade_b-propeller_TolB-like"/>
</dbReference>
<dbReference type="PANTHER" id="PTHR24104">
    <property type="entry name" value="E3 UBIQUITIN-PROTEIN LIGASE NHLRC1-RELATED"/>
    <property type="match status" value="1"/>
</dbReference>
<dbReference type="SUPFAM" id="SSF63825">
    <property type="entry name" value="YWTD domain"/>
    <property type="match status" value="1"/>
</dbReference>
<dbReference type="Proteomes" id="UP000230750">
    <property type="component" value="Unassembled WGS sequence"/>
</dbReference>